<evidence type="ECO:0000313" key="1">
    <source>
        <dbReference type="EnsemblPlants" id="PGSC0003DMT400014585"/>
    </source>
</evidence>
<keyword evidence="2" id="KW-1185">Reference proteome</keyword>
<protein>
    <submittedName>
        <fullName evidence="1">Uncharacterized protein</fullName>
    </submittedName>
</protein>
<sequence length="65" mass="7415">MEHKWKSAQCSPSALCRWIPSLFIGEDSQLLFGFDSEDAEGRDGIWILVDKCVTTHAIVHARKFH</sequence>
<proteinExistence type="predicted"/>
<evidence type="ECO:0000313" key="2">
    <source>
        <dbReference type="Proteomes" id="UP000011115"/>
    </source>
</evidence>
<name>M1A4H9_SOLTU</name>
<accession>M1A4H9</accession>
<dbReference type="EnsemblPlants" id="PGSC0003DMT400014585">
    <property type="protein sequence ID" value="PGSC0003DMT400014585"/>
    <property type="gene ID" value="PGSC0003DMG402005707"/>
</dbReference>
<dbReference type="Gramene" id="PGSC0003DMT400014585">
    <property type="protein sequence ID" value="PGSC0003DMT400014585"/>
    <property type="gene ID" value="PGSC0003DMG402005707"/>
</dbReference>
<dbReference type="Proteomes" id="UP000011115">
    <property type="component" value="Unassembled WGS sequence"/>
</dbReference>
<organism evidence="1 2">
    <name type="scientific">Solanum tuberosum</name>
    <name type="common">Potato</name>
    <dbReference type="NCBI Taxonomy" id="4113"/>
    <lineage>
        <taxon>Eukaryota</taxon>
        <taxon>Viridiplantae</taxon>
        <taxon>Streptophyta</taxon>
        <taxon>Embryophyta</taxon>
        <taxon>Tracheophyta</taxon>
        <taxon>Spermatophyta</taxon>
        <taxon>Magnoliopsida</taxon>
        <taxon>eudicotyledons</taxon>
        <taxon>Gunneridae</taxon>
        <taxon>Pentapetalae</taxon>
        <taxon>asterids</taxon>
        <taxon>lamiids</taxon>
        <taxon>Solanales</taxon>
        <taxon>Solanaceae</taxon>
        <taxon>Solanoideae</taxon>
        <taxon>Solaneae</taxon>
        <taxon>Solanum</taxon>
    </lineage>
</organism>
<reference evidence="2" key="1">
    <citation type="journal article" date="2011" name="Nature">
        <title>Genome sequence and analysis of the tuber crop potato.</title>
        <authorList>
            <consortium name="The Potato Genome Sequencing Consortium"/>
        </authorList>
    </citation>
    <scope>NUCLEOTIDE SEQUENCE [LARGE SCALE GENOMIC DNA]</scope>
    <source>
        <strain evidence="2">cv. DM1-3 516 R44</strain>
    </source>
</reference>
<reference evidence="1" key="2">
    <citation type="submission" date="2015-06" db="UniProtKB">
        <authorList>
            <consortium name="EnsemblPlants"/>
        </authorList>
    </citation>
    <scope>IDENTIFICATION</scope>
    <source>
        <strain evidence="1">DM1-3 516 R44</strain>
    </source>
</reference>
<dbReference type="HOGENOM" id="CLU_2854098_0_0_1"/>
<dbReference type="InParanoid" id="M1A4H9"/>
<dbReference type="AlphaFoldDB" id="M1A4H9"/>
<dbReference type="PaxDb" id="4113-PGSC0003DMT400014585"/>